<evidence type="ECO:0000313" key="3">
    <source>
        <dbReference type="Proteomes" id="UP001521785"/>
    </source>
</evidence>
<dbReference type="Gene3D" id="1.25.40.10">
    <property type="entry name" value="Tetratricopeptide repeat domain"/>
    <property type="match status" value="3"/>
</dbReference>
<dbReference type="SUPFAM" id="SSF48452">
    <property type="entry name" value="TPR-like"/>
    <property type="match status" value="3"/>
</dbReference>
<name>A0ABR3RD21_9PLEO</name>
<protein>
    <recommendedName>
        <fullName evidence="1">NB-ARC domain-containing protein</fullName>
    </recommendedName>
</protein>
<dbReference type="SUPFAM" id="SSF52540">
    <property type="entry name" value="P-loop containing nucleoside triphosphate hydrolases"/>
    <property type="match status" value="1"/>
</dbReference>
<evidence type="ECO:0000259" key="1">
    <source>
        <dbReference type="Pfam" id="PF00931"/>
    </source>
</evidence>
<dbReference type="EMBL" id="JAKJXO020000007">
    <property type="protein sequence ID" value="KAL1602349.1"/>
    <property type="molecule type" value="Genomic_DNA"/>
</dbReference>
<accession>A0ABR3RD21</accession>
<comment type="caution">
    <text evidence="2">The sequence shown here is derived from an EMBL/GenBank/DDBJ whole genome shotgun (WGS) entry which is preliminary data.</text>
</comment>
<dbReference type="Proteomes" id="UP001521785">
    <property type="component" value="Unassembled WGS sequence"/>
</dbReference>
<proteinExistence type="predicted"/>
<dbReference type="Pfam" id="PF13374">
    <property type="entry name" value="TPR_10"/>
    <property type="match status" value="1"/>
</dbReference>
<dbReference type="Pfam" id="PF00931">
    <property type="entry name" value="NB-ARC"/>
    <property type="match status" value="1"/>
</dbReference>
<dbReference type="Gene3D" id="3.40.50.300">
    <property type="entry name" value="P-loop containing nucleotide triphosphate hydrolases"/>
    <property type="match status" value="1"/>
</dbReference>
<organism evidence="2 3">
    <name type="scientific">Paraconiothyrium brasiliense</name>
    <dbReference type="NCBI Taxonomy" id="300254"/>
    <lineage>
        <taxon>Eukaryota</taxon>
        <taxon>Fungi</taxon>
        <taxon>Dikarya</taxon>
        <taxon>Ascomycota</taxon>
        <taxon>Pezizomycotina</taxon>
        <taxon>Dothideomycetes</taxon>
        <taxon>Pleosporomycetidae</taxon>
        <taxon>Pleosporales</taxon>
        <taxon>Massarineae</taxon>
        <taxon>Didymosphaeriaceae</taxon>
        <taxon>Paraconiothyrium</taxon>
    </lineage>
</organism>
<feature type="domain" description="NB-ARC" evidence="1">
    <location>
        <begin position="84"/>
        <end position="235"/>
    </location>
</feature>
<sequence length="839" mass="94509">MTRFVDARDPGFLAVTADLVRWAKALPKPVEAGSEMNNLTTICSQLSISEPLTIPNFPYSRNADFVGCEAIIKDMHSTLQLSSRLALHGIGGVGKTEVAAEFCYRYYENNPKNLIFWIACDSCIKIDLAFRDIAIRLKLPGYDDPNTNHWDLAVQYLSSDQDRQWLMVLDNADDVELMTEGQNALAKLVRNFRNGAVIITTRDRYVARTIVGSKKSVVTVNSLSPEDASKLFRSKLPCDTKIDHAVELEVLDILEYLPLCITQAAAYLDQSEISISEYLLELTESETSLIEILDDEHVDLRRGFDTPNSVLRAWKLSFERIRHRCQQAAELLSVMAFLDRQDIPRSLLKDVIASRHQLNSALGTLQGFCLIRAEVDEKIFRMHRLVQLATKVWVRSEAAKYQASALRLVYNVFPGTESEDFELKRQLLPHGKKVETYVFNQDSLNMILAHLQFKLAAYEWHAGQYDPAAATCQFAYEKCKSILGELHIDTLRVAGLLGSIKASQGFWNEAYTIQSHTLRHKECLLGSEHLETIDTLSDLADVREKQGHFTEAEQLTQRAYRTRAAALGQCHRKTLQSLMNIATYKRRQARYEEAEKLGRQALCEYERTMGSDHILTLASGYALAGTLRESGQYKEAVVISKRVVEGRKGILGDDHPQTLLAINNLALGYRLDGDLQTAELLYRKVYAANQKLGRVNHPDSIQACQNLAVVLGDLGQFEEAESIGRDTLSRRRVVLGEEHLSTMNTAETLAINLEHRGKYSEAEALATEAYTIREKRLGASHAYTLDTLFVLGSIKEHTGRLMDAIIDFQKVRDGRSKVLGKDHPTTKATVLRLQRLGEE</sequence>
<dbReference type="InterPro" id="IPR002182">
    <property type="entry name" value="NB-ARC"/>
</dbReference>
<dbReference type="PANTHER" id="PTHR46082:SF6">
    <property type="entry name" value="AAA+ ATPASE DOMAIN-CONTAINING PROTEIN-RELATED"/>
    <property type="match status" value="1"/>
</dbReference>
<dbReference type="PANTHER" id="PTHR46082">
    <property type="entry name" value="ATP/GTP-BINDING PROTEIN-RELATED"/>
    <property type="match status" value="1"/>
</dbReference>
<keyword evidence="3" id="KW-1185">Reference proteome</keyword>
<reference evidence="2 3" key="1">
    <citation type="submission" date="2024-02" db="EMBL/GenBank/DDBJ databases">
        <title>De novo assembly and annotation of 12 fungi associated with fruit tree decline syndrome in Ontario, Canada.</title>
        <authorList>
            <person name="Sulman M."/>
            <person name="Ellouze W."/>
            <person name="Ilyukhin E."/>
        </authorList>
    </citation>
    <scope>NUCLEOTIDE SEQUENCE [LARGE SCALE GENOMIC DNA]</scope>
    <source>
        <strain evidence="2 3">M42-189</strain>
    </source>
</reference>
<dbReference type="InterPro" id="IPR053137">
    <property type="entry name" value="NLR-like"/>
</dbReference>
<dbReference type="InterPro" id="IPR011990">
    <property type="entry name" value="TPR-like_helical_dom_sf"/>
</dbReference>
<gene>
    <name evidence="2" type="ORF">SLS60_005765</name>
</gene>
<dbReference type="Pfam" id="PF13424">
    <property type="entry name" value="TPR_12"/>
    <property type="match status" value="3"/>
</dbReference>
<evidence type="ECO:0000313" key="2">
    <source>
        <dbReference type="EMBL" id="KAL1602349.1"/>
    </source>
</evidence>
<dbReference type="InterPro" id="IPR027417">
    <property type="entry name" value="P-loop_NTPase"/>
</dbReference>